<evidence type="ECO:0000256" key="1">
    <source>
        <dbReference type="SAM" id="MobiDB-lite"/>
    </source>
</evidence>
<dbReference type="PANTHER" id="PTHR37015:SF1">
    <property type="entry name" value="REVERSE TRANSCRIPTASE DOMAIN-CONTAINING PROTEIN"/>
    <property type="match status" value="1"/>
</dbReference>
<dbReference type="PROSITE" id="PS50878">
    <property type="entry name" value="RT_POL"/>
    <property type="match status" value="1"/>
</dbReference>
<evidence type="ECO:0000313" key="3">
    <source>
        <dbReference type="EMBL" id="CEJ93620.1"/>
    </source>
</evidence>
<proteinExistence type="predicted"/>
<keyword evidence="4" id="KW-1185">Reference proteome</keyword>
<evidence type="ECO:0000313" key="4">
    <source>
        <dbReference type="Proteomes" id="UP000039046"/>
    </source>
</evidence>
<sequence length="491" mass="55887">MSATGTRQKLLHEMATDVLVAKKLHGQVAAIQSDLQWFGTALPHTTLVALLEFAAVPDKWIAFLLKFLRAPLNMGDGKGVRERERGIPMAHSLSLFFGELVLAFMDLAVNKEADGVLLYRLHDDLFLWGEPEKVAKAWQTMQRFAALMGLQFNAKKTGSVYFAASDQRDPNIEAILPDGKVSIGFLKLNKDAEWEVDRPAVDEHAYQLLKQLKQCDSVFSWIQTWNSCIGRFFVKSFGEPANVFGEAHVEEILETHRHIQSILFADDGGLQGQNYMDHLKIMISKRHGIPKDDIPDGFLALPEHLGGLGVTNPFGPFLHLCHASDKGPSNLMDDYLSNDEATYNELKDSFMAEKPVVRRQRLDRMFPRDEDDEDNADDRPDPNEFMTFEDWISYREACHGELGRVKRTLRRRIAPALNLDEEIRNVIAKGMDGDLAAYPDSWSPDLKWTVITHHDELMERFGRLQIAERNFLPLSVIKMLQEQRVSWQMAL</sequence>
<gene>
    <name evidence="3" type="ORF">VHEMI09199</name>
</gene>
<reference evidence="3 4" key="1">
    <citation type="journal article" date="2015" name="Genome Announc.">
        <title>Draft Genome Sequence and Gene Annotation of the Entomopathogenic Fungus Verticillium hemipterigenum.</title>
        <authorList>
            <person name="Horn F."/>
            <person name="Habel A."/>
            <person name="Scharf D.H."/>
            <person name="Dworschak J."/>
            <person name="Brakhage A.A."/>
            <person name="Guthke R."/>
            <person name="Hertweck C."/>
            <person name="Linde J."/>
        </authorList>
    </citation>
    <scope>NUCLEOTIDE SEQUENCE [LARGE SCALE GENOMIC DNA]</scope>
</reference>
<dbReference type="EMBL" id="CDHN01000005">
    <property type="protein sequence ID" value="CEJ93620.1"/>
    <property type="molecule type" value="Genomic_DNA"/>
</dbReference>
<feature type="region of interest" description="Disordered" evidence="1">
    <location>
        <begin position="361"/>
        <end position="383"/>
    </location>
</feature>
<protein>
    <recommendedName>
        <fullName evidence="2">Reverse transcriptase domain-containing protein</fullName>
    </recommendedName>
</protein>
<feature type="domain" description="Reverse transcriptase" evidence="2">
    <location>
        <begin position="1"/>
        <end position="183"/>
    </location>
</feature>
<dbReference type="InterPro" id="IPR000477">
    <property type="entry name" value="RT_dom"/>
</dbReference>
<dbReference type="HOGENOM" id="CLU_035324_0_0_1"/>
<dbReference type="STRING" id="1531966.A0A0A1TPL6"/>
<organism evidence="3 4">
    <name type="scientific">[Torrubiella] hemipterigena</name>
    <dbReference type="NCBI Taxonomy" id="1531966"/>
    <lineage>
        <taxon>Eukaryota</taxon>
        <taxon>Fungi</taxon>
        <taxon>Dikarya</taxon>
        <taxon>Ascomycota</taxon>
        <taxon>Pezizomycotina</taxon>
        <taxon>Sordariomycetes</taxon>
        <taxon>Hypocreomycetidae</taxon>
        <taxon>Hypocreales</taxon>
        <taxon>Clavicipitaceae</taxon>
        <taxon>Clavicipitaceae incertae sedis</taxon>
        <taxon>'Torrubiella' clade</taxon>
    </lineage>
</organism>
<dbReference type="Proteomes" id="UP000039046">
    <property type="component" value="Unassembled WGS sequence"/>
</dbReference>
<accession>A0A0A1TPL6</accession>
<name>A0A0A1TPL6_9HYPO</name>
<dbReference type="AlphaFoldDB" id="A0A0A1TPL6"/>
<dbReference type="OrthoDB" id="74545at2759"/>
<evidence type="ECO:0000259" key="2">
    <source>
        <dbReference type="PROSITE" id="PS50878"/>
    </source>
</evidence>
<dbReference type="PANTHER" id="PTHR37015">
    <property type="entry name" value="REVERSE TRANSCRIPTASE DOMAIN-CONTAINING PROTEIN"/>
    <property type="match status" value="1"/>
</dbReference>